<comment type="caution">
    <text evidence="1">The sequence shown here is derived from an EMBL/GenBank/DDBJ whole genome shotgun (WGS) entry which is preliminary data.</text>
</comment>
<dbReference type="Gene3D" id="1.10.1660.10">
    <property type="match status" value="1"/>
</dbReference>
<dbReference type="RefSeq" id="WP_145744759.1">
    <property type="nucleotide sequence ID" value="NZ_VIVL01000006.1"/>
</dbReference>
<gene>
    <name evidence="1" type="ORF">FB547_106110</name>
</gene>
<organism evidence="1 2">
    <name type="scientific">Variovorax beijingensis</name>
    <dbReference type="NCBI Taxonomy" id="2496117"/>
    <lineage>
        <taxon>Bacteria</taxon>
        <taxon>Pseudomonadati</taxon>
        <taxon>Pseudomonadota</taxon>
        <taxon>Betaproteobacteria</taxon>
        <taxon>Burkholderiales</taxon>
        <taxon>Comamonadaceae</taxon>
        <taxon>Variovorax</taxon>
    </lineage>
</organism>
<sequence length="104" mass="11197">MATVSVTTTAISASQPLAASELAHACGADTEWVVQLVEVGIVQIAAVEAPPEHWRFSSTDLQCALEARRLERDFGVGLDAAALILDLQHEVRRLKAVIRAHGLR</sequence>
<dbReference type="EMBL" id="VIVL01000006">
    <property type="protein sequence ID" value="TWD85026.1"/>
    <property type="molecule type" value="Genomic_DNA"/>
</dbReference>
<proteinExistence type="predicted"/>
<reference evidence="1 2" key="1">
    <citation type="submission" date="2019-06" db="EMBL/GenBank/DDBJ databases">
        <title>Sorghum-associated microbial communities from plants grown in Nebraska, USA.</title>
        <authorList>
            <person name="Schachtman D."/>
        </authorList>
    </citation>
    <scope>NUCLEOTIDE SEQUENCE [LARGE SCALE GENOMIC DNA]</scope>
    <source>
        <strain evidence="1 2">T529</strain>
    </source>
</reference>
<dbReference type="AlphaFoldDB" id="A0A561C1G9"/>
<dbReference type="Pfam" id="PF13591">
    <property type="entry name" value="MerR_2"/>
    <property type="match status" value="1"/>
</dbReference>
<evidence type="ECO:0000313" key="1">
    <source>
        <dbReference type="EMBL" id="TWD85026.1"/>
    </source>
</evidence>
<dbReference type="Proteomes" id="UP000319722">
    <property type="component" value="Unassembled WGS sequence"/>
</dbReference>
<evidence type="ECO:0000313" key="2">
    <source>
        <dbReference type="Proteomes" id="UP000319722"/>
    </source>
</evidence>
<protein>
    <submittedName>
        <fullName evidence="1">Chaperone modulatory protein CbpM</fullName>
    </submittedName>
</protein>
<accession>A0A561C1G9</accession>
<name>A0A561C1G9_9BURK</name>
<dbReference type="OrthoDB" id="9799091at2"/>